<dbReference type="AlphaFoldDB" id="A0AA86PX76"/>
<dbReference type="SUPFAM" id="SSF52540">
    <property type="entry name" value="P-loop containing nucleoside triphosphate hydrolases"/>
    <property type="match status" value="1"/>
</dbReference>
<gene>
    <name evidence="3" type="ORF">HINF_LOCUS35346</name>
    <name evidence="4" type="ORF">HINF_LOCUS56987</name>
</gene>
<feature type="compositionally biased region" description="Basic and acidic residues" evidence="2">
    <location>
        <begin position="334"/>
        <end position="361"/>
    </location>
</feature>
<name>A0AA86PX76_9EUKA</name>
<feature type="compositionally biased region" description="Basic and acidic residues" evidence="2">
    <location>
        <begin position="410"/>
        <end position="420"/>
    </location>
</feature>
<evidence type="ECO:0000313" key="5">
    <source>
        <dbReference type="Proteomes" id="UP001642409"/>
    </source>
</evidence>
<feature type="region of interest" description="Disordered" evidence="2">
    <location>
        <begin position="332"/>
        <end position="437"/>
    </location>
</feature>
<evidence type="ECO:0000313" key="3">
    <source>
        <dbReference type="EMBL" id="CAI9947701.1"/>
    </source>
</evidence>
<sequence length="437" mass="50033">MSTIFNVHNLSPQQQKQANSYSAFIKNTKVSAQQLSIAIFGAKQSGKTTCALDLGQCPFTELPPSPSSSVLQSVIVTPNQQAICLSIHDATDFVLTNTVLFIVNAQQPDSTEYLKQFIQYLHESQLVFILLNKCDLATPEQFSQSYSSAITLQTLISTRPQIIPCKLQNNSSFPMLQNIITLSINKMRFENARVNVIRCEREFKSNLLNNNRLFFNCLNESLKLKCIPQIQIVNENEIQTATNSHFKKLIELKVMNNEKIFMDNLKSKNDKIQNNAKKEQLEILKQEIMQKEEQVVEDSVDNQNNKIDNNQEIVKQYQYQQQNNLNTTINIKNESVKQEPSEKENTKQESSEKQLNQKEIPEISEVTNEESKKDKSEVEQNLSDYQNTKINNKTENNKNQSAINRNVPIVKKESIQKQERPTISNTAPQISVQPLFQ</sequence>
<keyword evidence="1" id="KW-0175">Coiled coil</keyword>
<feature type="coiled-coil region" evidence="1">
    <location>
        <begin position="262"/>
        <end position="294"/>
    </location>
</feature>
<evidence type="ECO:0000256" key="2">
    <source>
        <dbReference type="SAM" id="MobiDB-lite"/>
    </source>
</evidence>
<reference evidence="4 5" key="2">
    <citation type="submission" date="2024-07" db="EMBL/GenBank/DDBJ databases">
        <authorList>
            <person name="Akdeniz Z."/>
        </authorList>
    </citation>
    <scope>NUCLEOTIDE SEQUENCE [LARGE SCALE GENOMIC DNA]</scope>
</reference>
<accession>A0AA86PX76</accession>
<proteinExistence type="predicted"/>
<feature type="compositionally biased region" description="Basic and acidic residues" evidence="2">
    <location>
        <begin position="369"/>
        <end position="378"/>
    </location>
</feature>
<comment type="caution">
    <text evidence="3">The sequence shown here is derived from an EMBL/GenBank/DDBJ whole genome shotgun (WGS) entry which is preliminary data.</text>
</comment>
<protein>
    <submittedName>
        <fullName evidence="3">Uncharacterized protein</fullName>
    </submittedName>
</protein>
<keyword evidence="5" id="KW-1185">Reference proteome</keyword>
<dbReference type="EMBL" id="CATOUU010000779">
    <property type="protein sequence ID" value="CAI9947701.1"/>
    <property type="molecule type" value="Genomic_DNA"/>
</dbReference>
<dbReference type="InterPro" id="IPR027417">
    <property type="entry name" value="P-loop_NTPase"/>
</dbReference>
<organism evidence="3">
    <name type="scientific">Hexamita inflata</name>
    <dbReference type="NCBI Taxonomy" id="28002"/>
    <lineage>
        <taxon>Eukaryota</taxon>
        <taxon>Metamonada</taxon>
        <taxon>Diplomonadida</taxon>
        <taxon>Hexamitidae</taxon>
        <taxon>Hexamitinae</taxon>
        <taxon>Hexamita</taxon>
    </lineage>
</organism>
<dbReference type="EMBL" id="CAXDID020000311">
    <property type="protein sequence ID" value="CAL6074985.1"/>
    <property type="molecule type" value="Genomic_DNA"/>
</dbReference>
<evidence type="ECO:0000256" key="1">
    <source>
        <dbReference type="SAM" id="Coils"/>
    </source>
</evidence>
<feature type="compositionally biased region" description="Polar residues" evidence="2">
    <location>
        <begin position="421"/>
        <end position="437"/>
    </location>
</feature>
<reference evidence="3" key="1">
    <citation type="submission" date="2023-06" db="EMBL/GenBank/DDBJ databases">
        <authorList>
            <person name="Kurt Z."/>
        </authorList>
    </citation>
    <scope>NUCLEOTIDE SEQUENCE</scope>
</reference>
<feature type="compositionally biased region" description="Low complexity" evidence="2">
    <location>
        <begin position="387"/>
        <end position="399"/>
    </location>
</feature>
<evidence type="ECO:0000313" key="4">
    <source>
        <dbReference type="EMBL" id="CAL6074985.1"/>
    </source>
</evidence>
<dbReference type="Proteomes" id="UP001642409">
    <property type="component" value="Unassembled WGS sequence"/>
</dbReference>